<dbReference type="EMBL" id="NWTC01000002">
    <property type="protein sequence ID" value="PDT49599.1"/>
    <property type="molecule type" value="Genomic_DNA"/>
</dbReference>
<gene>
    <name evidence="4" type="ORF">CO661_02720</name>
</gene>
<dbReference type="GO" id="GO:0006171">
    <property type="term" value="P:cAMP biosynthetic process"/>
    <property type="evidence" value="ECO:0007669"/>
    <property type="project" value="TreeGrafter"/>
</dbReference>
<feature type="transmembrane region" description="Helical" evidence="2">
    <location>
        <begin position="357"/>
        <end position="377"/>
    </location>
</feature>
<comment type="caution">
    <text evidence="4">The sequence shown here is derived from an EMBL/GenBank/DDBJ whole genome shotgun (WGS) entry which is preliminary data.</text>
</comment>
<dbReference type="PANTHER" id="PTHR43081:SF1">
    <property type="entry name" value="ADENYLATE CYCLASE, TERMINAL-DIFFERENTIATION SPECIFIC"/>
    <property type="match status" value="1"/>
</dbReference>
<feature type="coiled-coil region" evidence="1">
    <location>
        <begin position="493"/>
        <end position="520"/>
    </location>
</feature>
<evidence type="ECO:0000256" key="1">
    <source>
        <dbReference type="SAM" id="Coils"/>
    </source>
</evidence>
<dbReference type="SMART" id="SM01080">
    <property type="entry name" value="CHASE2"/>
    <property type="match status" value="1"/>
</dbReference>
<dbReference type="AlphaFoldDB" id="A0A2A6M5D4"/>
<dbReference type="Gene3D" id="3.30.70.1230">
    <property type="entry name" value="Nucleotide cyclase"/>
    <property type="match status" value="1"/>
</dbReference>
<proteinExistence type="predicted"/>
<feature type="transmembrane region" description="Helical" evidence="2">
    <location>
        <begin position="304"/>
        <end position="325"/>
    </location>
</feature>
<keyword evidence="1" id="KW-0175">Coiled coil</keyword>
<name>A0A2A6M5D4_RHIFR</name>
<dbReference type="PROSITE" id="PS50125">
    <property type="entry name" value="GUANYLATE_CYCLASE_2"/>
    <property type="match status" value="1"/>
</dbReference>
<dbReference type="Proteomes" id="UP000220353">
    <property type="component" value="Unassembled WGS sequence"/>
</dbReference>
<dbReference type="RefSeq" id="WP_051000097.1">
    <property type="nucleotide sequence ID" value="NZ_NWTC01000002.1"/>
</dbReference>
<organism evidence="4 5">
    <name type="scientific">Rhizobium fredii</name>
    <name type="common">Sinorhizobium fredii</name>
    <dbReference type="NCBI Taxonomy" id="380"/>
    <lineage>
        <taxon>Bacteria</taxon>
        <taxon>Pseudomonadati</taxon>
        <taxon>Pseudomonadota</taxon>
        <taxon>Alphaproteobacteria</taxon>
        <taxon>Hyphomicrobiales</taxon>
        <taxon>Rhizobiaceae</taxon>
        <taxon>Sinorhizobium/Ensifer group</taxon>
        <taxon>Sinorhizobium</taxon>
    </lineage>
</organism>
<dbReference type="GO" id="GO:0004016">
    <property type="term" value="F:adenylate cyclase activity"/>
    <property type="evidence" value="ECO:0007669"/>
    <property type="project" value="UniProtKB-ARBA"/>
</dbReference>
<dbReference type="InterPro" id="IPR007890">
    <property type="entry name" value="CHASE2"/>
</dbReference>
<keyword evidence="2" id="KW-0472">Membrane</keyword>
<accession>A0A2A6M5D4</accession>
<sequence>MHAPRPAPTRQSVSAAINRIRHSPRRAKLTALTTFVAVLVSLVSLTGSWSLADLRAYDYLSIIGRPGLSNDGPIIVAIDEPSMSEIGSQWPWPRALHARLIEALRTDGARAIAMDVIFAEPAADPQNDKALAAVLGPDVVLAGDQTLIETRQADQFVRTEPLPLFTATGAKVGIASVNLSGDGTLRQIPSYADGFAVTLATVAGMNLEPPQRQTLIQTFGPARTYPTVSYYQALDPENFLPEGTFRDRVVIVGLSLQNAPSIADGGVDAFATSDTVFSRGLVAGAEIQATIYDNLVHGLAIKIAGTPVSLTAILLAALAAALVVFKATSWRTFGYGAFALALIFLASYGLMRFGHLFVSPLGPGLAFLGVAVGQAGIDYAEERRRRREITRAFSQYLSPALVERLAQDPSQLKLGGERRTLTILFCDVRGFTTIAEDMKDDPEELTTLVNRLLTPLSEAVLNQGGTIDKYIGDCLMAFWNAPLDDPDHALHAVAAARDMLAALARVNAELEAEARAAGRQAKMIRIGIGINTGECVVGNMGSARRFDYSALGDAVNLASRLEGASKDYGIPLLLGERTAAVVVGDFPVVEIDRITVKGRSMISPVFTLAEGASEAALARHLAYIEAKYRDAGSIDAAQFDELKSTLPSLEPYYERERERVAAMRRNPTTDQPV</sequence>
<evidence type="ECO:0000313" key="4">
    <source>
        <dbReference type="EMBL" id="PDT49599.1"/>
    </source>
</evidence>
<dbReference type="InterPro" id="IPR001054">
    <property type="entry name" value="A/G_cyclase"/>
</dbReference>
<keyword evidence="2" id="KW-0812">Transmembrane</keyword>
<dbReference type="SMART" id="SM00044">
    <property type="entry name" value="CYCc"/>
    <property type="match status" value="1"/>
</dbReference>
<dbReference type="GO" id="GO:0035556">
    <property type="term" value="P:intracellular signal transduction"/>
    <property type="evidence" value="ECO:0007669"/>
    <property type="project" value="InterPro"/>
</dbReference>
<dbReference type="Pfam" id="PF00211">
    <property type="entry name" value="Guanylate_cyc"/>
    <property type="match status" value="1"/>
</dbReference>
<evidence type="ECO:0000259" key="3">
    <source>
        <dbReference type="PROSITE" id="PS50125"/>
    </source>
</evidence>
<protein>
    <submittedName>
        <fullName evidence="4">Adenylate/guanylate cyclase domain-containing protein</fullName>
    </submittedName>
</protein>
<dbReference type="InterPro" id="IPR029787">
    <property type="entry name" value="Nucleotide_cyclase"/>
</dbReference>
<dbReference type="Pfam" id="PF05226">
    <property type="entry name" value="CHASE2"/>
    <property type="match status" value="1"/>
</dbReference>
<evidence type="ECO:0000256" key="2">
    <source>
        <dbReference type="SAM" id="Phobius"/>
    </source>
</evidence>
<dbReference type="SUPFAM" id="SSF55073">
    <property type="entry name" value="Nucleotide cyclase"/>
    <property type="match status" value="1"/>
</dbReference>
<feature type="transmembrane region" description="Helical" evidence="2">
    <location>
        <begin position="29"/>
        <end position="52"/>
    </location>
</feature>
<feature type="transmembrane region" description="Helical" evidence="2">
    <location>
        <begin position="332"/>
        <end position="351"/>
    </location>
</feature>
<feature type="domain" description="Guanylate cyclase" evidence="3">
    <location>
        <begin position="422"/>
        <end position="562"/>
    </location>
</feature>
<evidence type="ECO:0000313" key="5">
    <source>
        <dbReference type="Proteomes" id="UP000220353"/>
    </source>
</evidence>
<dbReference type="PANTHER" id="PTHR43081">
    <property type="entry name" value="ADENYLATE CYCLASE, TERMINAL-DIFFERENTIATION SPECIFIC-RELATED"/>
    <property type="match status" value="1"/>
</dbReference>
<dbReference type="CDD" id="cd07302">
    <property type="entry name" value="CHD"/>
    <property type="match status" value="1"/>
</dbReference>
<dbReference type="InterPro" id="IPR050697">
    <property type="entry name" value="Adenylyl/Guanylyl_Cyclase_3/4"/>
</dbReference>
<reference evidence="4 5" key="1">
    <citation type="submission" date="2017-09" db="EMBL/GenBank/DDBJ databases">
        <title>Comparative genomics of rhizobia isolated from Phaseolus vulgaris in China.</title>
        <authorList>
            <person name="Tong W."/>
        </authorList>
    </citation>
    <scope>NUCLEOTIDE SEQUENCE [LARGE SCALE GENOMIC DNA]</scope>
    <source>
        <strain evidence="4 5">PCH1</strain>
    </source>
</reference>
<keyword evidence="2" id="KW-1133">Transmembrane helix</keyword>